<reference evidence="2 3" key="1">
    <citation type="submission" date="2021-06" db="EMBL/GenBank/DDBJ databases">
        <title>Clostridia strains as spoilage organisms.</title>
        <authorList>
            <person name="Wambui J."/>
            <person name="Stephan R."/>
            <person name="Stevens M.J.A."/>
        </authorList>
    </citation>
    <scope>NUCLEOTIDE SEQUENCE [LARGE SCALE GENOMIC DNA]</scope>
    <source>
        <strain evidence="2 3">DSM 14204</strain>
    </source>
</reference>
<evidence type="ECO:0000313" key="2">
    <source>
        <dbReference type="EMBL" id="MBU3161622.1"/>
    </source>
</evidence>
<keyword evidence="1" id="KW-1133">Transmembrane helix</keyword>
<organism evidence="2 3">
    <name type="scientific">Clostridium frigoris</name>
    <dbReference type="NCBI Taxonomy" id="205327"/>
    <lineage>
        <taxon>Bacteria</taxon>
        <taxon>Bacillati</taxon>
        <taxon>Bacillota</taxon>
        <taxon>Clostridia</taxon>
        <taxon>Eubacteriales</taxon>
        <taxon>Clostridiaceae</taxon>
        <taxon>Clostridium</taxon>
    </lineage>
</organism>
<evidence type="ECO:0000256" key="1">
    <source>
        <dbReference type="SAM" id="Phobius"/>
    </source>
</evidence>
<protein>
    <submittedName>
        <fullName evidence="2">Uncharacterized protein</fullName>
    </submittedName>
</protein>
<accession>A0ABS6BYC9</accession>
<proteinExistence type="predicted"/>
<dbReference type="Proteomes" id="UP000776252">
    <property type="component" value="Unassembled WGS sequence"/>
</dbReference>
<feature type="transmembrane region" description="Helical" evidence="1">
    <location>
        <begin position="40"/>
        <end position="58"/>
    </location>
</feature>
<keyword evidence="3" id="KW-1185">Reference proteome</keyword>
<feature type="non-terminal residue" evidence="2">
    <location>
        <position position="1"/>
    </location>
</feature>
<comment type="caution">
    <text evidence="2">The sequence shown here is derived from an EMBL/GenBank/DDBJ whole genome shotgun (WGS) entry which is preliminary data.</text>
</comment>
<evidence type="ECO:0000313" key="3">
    <source>
        <dbReference type="Proteomes" id="UP000776252"/>
    </source>
</evidence>
<dbReference type="RefSeq" id="WP_216151489.1">
    <property type="nucleotide sequence ID" value="NZ_JAHLDV010000080.1"/>
</dbReference>
<gene>
    <name evidence="2" type="ORF">KPL37_18150</name>
</gene>
<dbReference type="EMBL" id="JAHLDV010000080">
    <property type="protein sequence ID" value="MBU3161622.1"/>
    <property type="molecule type" value="Genomic_DNA"/>
</dbReference>
<keyword evidence="1" id="KW-0812">Transmembrane</keyword>
<name>A0ABS6BYC9_9CLOT</name>
<sequence length="60" mass="6816">PTVASKSLALRLSSRWLGDIGFFQPIGSANMLDVQKTAEIYIYVVYLSFTFTIYIHHFST</sequence>
<keyword evidence="1" id="KW-0472">Membrane</keyword>